<protein>
    <submittedName>
        <fullName evidence="10">FND3A protein</fullName>
    </submittedName>
</protein>
<dbReference type="Pfam" id="PF00041">
    <property type="entry name" value="fn3"/>
    <property type="match status" value="7"/>
</dbReference>
<evidence type="ECO:0000256" key="2">
    <source>
        <dbReference type="ARBA" id="ARBA00022692"/>
    </source>
</evidence>
<feature type="domain" description="Fibronectin type-III" evidence="9">
    <location>
        <begin position="356"/>
        <end position="447"/>
    </location>
</feature>
<dbReference type="PANTHER" id="PTHR13817">
    <property type="entry name" value="TITIN"/>
    <property type="match status" value="1"/>
</dbReference>
<feature type="non-terminal residue" evidence="10">
    <location>
        <position position="1"/>
    </location>
</feature>
<keyword evidence="3" id="KW-0677">Repeat</keyword>
<feature type="compositionally biased region" description="Low complexity" evidence="7">
    <location>
        <begin position="1136"/>
        <end position="1146"/>
    </location>
</feature>
<feature type="domain" description="Fibronectin type-III" evidence="9">
    <location>
        <begin position="933"/>
        <end position="1027"/>
    </location>
</feature>
<evidence type="ECO:0000256" key="6">
    <source>
        <dbReference type="ARBA" id="ARBA00038207"/>
    </source>
</evidence>
<feature type="domain" description="Fibronectin type-III" evidence="9">
    <location>
        <begin position="846"/>
        <end position="932"/>
    </location>
</feature>
<dbReference type="FunFam" id="2.60.40.10:FF:001846">
    <property type="entry name" value="Uncharacterized protein, isoform E"/>
    <property type="match status" value="1"/>
</dbReference>
<dbReference type="CDD" id="cd00063">
    <property type="entry name" value="FN3"/>
    <property type="match status" value="8"/>
</dbReference>
<feature type="transmembrane region" description="Helical" evidence="8">
    <location>
        <begin position="1156"/>
        <end position="1180"/>
    </location>
</feature>
<dbReference type="InterPro" id="IPR013783">
    <property type="entry name" value="Ig-like_fold"/>
</dbReference>
<comment type="subcellular location">
    <subcellularLocation>
        <location evidence="1">Membrane</location>
        <topology evidence="1">Single-pass membrane protein</topology>
    </subcellularLocation>
</comment>
<keyword evidence="11" id="KW-1185">Reference proteome</keyword>
<feature type="domain" description="Fibronectin type-III" evidence="9">
    <location>
        <begin position="451"/>
        <end position="544"/>
    </location>
</feature>
<feature type="region of interest" description="Disordered" evidence="7">
    <location>
        <begin position="532"/>
        <end position="557"/>
    </location>
</feature>
<sequence>ITGAAEDGELQGSPELELGSGVIKDAPSLFCSSSQVILVQVNPGETFTIRTEDGHIQCIPGPAHVPMVSPNGSMPPIFLPPGYMSQVVEENGMRKVVVLPHSAEFHPSMAHPHPHVPPYLPPHPALLHHHHVYPPVPATGELPPHFLPQHPPPQIYSDQEAAAHGRGGAGLSRDDRAAKTQEPLRKRLKDRPLCAKAGGSPPPLPQNGCGKGHAAAPAPCNPKSAARPQVTPPAEGDSTEAEVKRLVEQLSSVAKPVVCSVSPRSAVLSWSSPLGPRDSDSEAPSAHSLSYELALSHAGRSADYSPIYVGEDTTFTASDLRPATDYHVRVCASCSSVKGRPSEAASFTTECCAPEAPAPPRLLARTKSSLLLQWKAPSDNGSKIAGYLLEYDEGKQSAFKEVYFGHMKQFKVIRLTPSTKYAFRLAAKNDIGLSAFSEVLTCCTSGCVPSPPAPPRLAGAGVSWLALEWSAPSGLSGEESLTYTLEMEEEGSGYGFKPKHNGEELSCTLKNLRRSTSYRFRLFAANVEGRSQPSAPVEFSTSPDKPGPPGRPTVKGRVHAHRVHTVWDAPRDSGGSEVTKYVLEISENLNGNPWEMVYSGLAREHVCDRLSPGSWYRLRVYCLGAGGQSQASDVLTVQTAAVPPGPCQPLCLAGRTKPREIPLRWGPPLQDGGAPVSQFAVEMADSAQGPRQQLYQGSETECTASDLRPGRTYCFWVKAANQAGWGPLSEMWETPTAPGAPEQCDAPQLTVRTATCVLAAWERPGCNGAEISEFRLECGAAQGSLQLAYCGPALSYELRGLTPATTYYCRVQAVNVAGAGLFGEVATVTTPASVPAAVPLVEELGEEALPAPLPCPHTCLAVQWKEPCCHGAEITGYNIDFGERQPLSVGRTNYCVLENLQPETPYRVRVQAVNSVGAGPFSAPLKAKTRPLPPSPPALECTAFGHQSLKLKWGEGPSRTPLGGAVQYCLQMQDSLGRFVCIYSGPCHTYKLQRLGEATVYHFRIQAQSEAGVGPPSPVYSFRTAKSPPAQLRAPKVQHLDRSLCEVTWEVLPPMKGDPIVYALQLTRGREAEQLYKGPDSSFLWRGAAAGGEYRLRVCAARQCQDSGEPLELWGQYSPGTLFSSPEPAGVPPGRPATAAGRGPPARGAPLSDEQFALLLLLGFAVVAVLFAVVIQYFVIK</sequence>
<gene>
    <name evidence="10" type="primary">Fndc3a_1</name>
    <name evidence="10" type="ORF">GTO95_0007369</name>
</gene>
<dbReference type="InterPro" id="IPR036116">
    <property type="entry name" value="FN3_sf"/>
</dbReference>
<dbReference type="InterPro" id="IPR050964">
    <property type="entry name" value="Striated_Muscle_Regulatory"/>
</dbReference>
<evidence type="ECO:0000313" key="11">
    <source>
        <dbReference type="Proteomes" id="UP000736164"/>
    </source>
</evidence>
<dbReference type="FunFam" id="2.60.40.10:FF:000373">
    <property type="entry name" value="fibronectin type-III domain-containing protein 3A isoform X1"/>
    <property type="match status" value="1"/>
</dbReference>
<evidence type="ECO:0000256" key="7">
    <source>
        <dbReference type="SAM" id="MobiDB-lite"/>
    </source>
</evidence>
<evidence type="ECO:0000256" key="3">
    <source>
        <dbReference type="ARBA" id="ARBA00022737"/>
    </source>
</evidence>
<evidence type="ECO:0000256" key="8">
    <source>
        <dbReference type="SAM" id="Phobius"/>
    </source>
</evidence>
<feature type="region of interest" description="Disordered" evidence="7">
    <location>
        <begin position="138"/>
        <end position="242"/>
    </location>
</feature>
<feature type="domain" description="Fibronectin type-III" evidence="9">
    <location>
        <begin position="252"/>
        <end position="352"/>
    </location>
</feature>
<feature type="compositionally biased region" description="Basic and acidic residues" evidence="7">
    <location>
        <begin position="172"/>
        <end position="193"/>
    </location>
</feature>
<keyword evidence="5 8" id="KW-0472">Membrane</keyword>
<dbReference type="Gene3D" id="2.60.40.10">
    <property type="entry name" value="Immunoglobulins"/>
    <property type="match status" value="9"/>
</dbReference>
<feature type="region of interest" description="Disordered" evidence="7">
    <location>
        <begin position="1125"/>
        <end position="1146"/>
    </location>
</feature>
<comment type="similarity">
    <text evidence="6">Belongs to the FNDC3 family.</text>
</comment>
<feature type="domain" description="Fibronectin type-III" evidence="9">
    <location>
        <begin position="643"/>
        <end position="739"/>
    </location>
</feature>
<feature type="compositionally biased region" description="Polar residues" evidence="7">
    <location>
        <begin position="532"/>
        <end position="543"/>
    </location>
</feature>
<dbReference type="PANTHER" id="PTHR13817:SF65">
    <property type="entry name" value="FIBRONECTIN TYPE III DOMAIN CONTAINING 3A-RELATED"/>
    <property type="match status" value="1"/>
</dbReference>
<feature type="non-terminal residue" evidence="10">
    <location>
        <position position="1181"/>
    </location>
</feature>
<feature type="domain" description="Fibronectin type-III" evidence="9">
    <location>
        <begin position="743"/>
        <end position="833"/>
    </location>
</feature>
<feature type="domain" description="Fibronectin type-III" evidence="9">
    <location>
        <begin position="1028"/>
        <end position="1128"/>
    </location>
</feature>
<dbReference type="GO" id="GO:0016020">
    <property type="term" value="C:membrane"/>
    <property type="evidence" value="ECO:0007669"/>
    <property type="project" value="UniProtKB-SubCell"/>
</dbReference>
<dbReference type="SMART" id="SM00060">
    <property type="entry name" value="FN3"/>
    <property type="match status" value="9"/>
</dbReference>
<evidence type="ECO:0000313" key="10">
    <source>
        <dbReference type="EMBL" id="MBN3322966.1"/>
    </source>
</evidence>
<dbReference type="PRINTS" id="PR00014">
    <property type="entry name" value="FNTYPEIII"/>
</dbReference>
<dbReference type="EMBL" id="JAAWVO010062514">
    <property type="protein sequence ID" value="MBN3322966.1"/>
    <property type="molecule type" value="Genomic_DNA"/>
</dbReference>
<feature type="domain" description="Fibronectin type-III" evidence="9">
    <location>
        <begin position="548"/>
        <end position="642"/>
    </location>
</feature>
<reference evidence="10" key="1">
    <citation type="journal article" date="2021" name="Cell">
        <title>Tracing the genetic footprints of vertebrate landing in non-teleost ray-finned fishes.</title>
        <authorList>
            <person name="Bi X."/>
            <person name="Wang K."/>
            <person name="Yang L."/>
            <person name="Pan H."/>
            <person name="Jiang H."/>
            <person name="Wei Q."/>
            <person name="Fang M."/>
            <person name="Yu H."/>
            <person name="Zhu C."/>
            <person name="Cai Y."/>
            <person name="He Y."/>
            <person name="Gan X."/>
            <person name="Zeng H."/>
            <person name="Yu D."/>
            <person name="Zhu Y."/>
            <person name="Jiang H."/>
            <person name="Qiu Q."/>
            <person name="Yang H."/>
            <person name="Zhang Y.E."/>
            <person name="Wang W."/>
            <person name="Zhu M."/>
            <person name="He S."/>
            <person name="Zhang G."/>
        </authorList>
    </citation>
    <scope>NUCLEOTIDE SEQUENCE</scope>
    <source>
        <strain evidence="10">Allg_001</strain>
    </source>
</reference>
<accession>A0A8J7P4R6</accession>
<dbReference type="FunFam" id="2.60.40.10:FF:000180">
    <property type="entry name" value="Fibronectin type III domain containing 3A"/>
    <property type="match status" value="1"/>
</dbReference>
<name>A0A8J7P4R6_ATRSP</name>
<evidence type="ECO:0000259" key="9">
    <source>
        <dbReference type="PROSITE" id="PS50853"/>
    </source>
</evidence>
<organism evidence="10 11">
    <name type="scientific">Atractosteus spatula</name>
    <name type="common">Alligator gar</name>
    <name type="synonym">Lepisosteus spatula</name>
    <dbReference type="NCBI Taxonomy" id="7917"/>
    <lineage>
        <taxon>Eukaryota</taxon>
        <taxon>Metazoa</taxon>
        <taxon>Chordata</taxon>
        <taxon>Craniata</taxon>
        <taxon>Vertebrata</taxon>
        <taxon>Euteleostomi</taxon>
        <taxon>Actinopterygii</taxon>
        <taxon>Neopterygii</taxon>
        <taxon>Holostei</taxon>
        <taxon>Semionotiformes</taxon>
        <taxon>Lepisosteidae</taxon>
        <taxon>Atractosteus</taxon>
    </lineage>
</organism>
<keyword evidence="4 8" id="KW-1133">Transmembrane helix</keyword>
<evidence type="ECO:0000256" key="4">
    <source>
        <dbReference type="ARBA" id="ARBA00022989"/>
    </source>
</evidence>
<dbReference type="PROSITE" id="PS50853">
    <property type="entry name" value="FN3"/>
    <property type="match status" value="9"/>
</dbReference>
<dbReference type="InterPro" id="IPR003961">
    <property type="entry name" value="FN3_dom"/>
</dbReference>
<dbReference type="AlphaFoldDB" id="A0A8J7P4R6"/>
<evidence type="ECO:0000256" key="1">
    <source>
        <dbReference type="ARBA" id="ARBA00004167"/>
    </source>
</evidence>
<dbReference type="SUPFAM" id="SSF49265">
    <property type="entry name" value="Fibronectin type III"/>
    <property type="match status" value="5"/>
</dbReference>
<proteinExistence type="inferred from homology"/>
<feature type="compositionally biased region" description="Pro residues" evidence="7">
    <location>
        <begin position="145"/>
        <end position="154"/>
    </location>
</feature>
<dbReference type="Proteomes" id="UP000736164">
    <property type="component" value="Unassembled WGS sequence"/>
</dbReference>
<comment type="caution">
    <text evidence="10">The sequence shown here is derived from an EMBL/GenBank/DDBJ whole genome shotgun (WGS) entry which is preliminary data.</text>
</comment>
<dbReference type="FunFam" id="2.60.40.10:FF:000366">
    <property type="entry name" value="fibronectin type-III domain-containing protein 3A isoform X1"/>
    <property type="match status" value="1"/>
</dbReference>
<evidence type="ECO:0000256" key="5">
    <source>
        <dbReference type="ARBA" id="ARBA00023136"/>
    </source>
</evidence>
<keyword evidence="2 8" id="KW-0812">Transmembrane</keyword>